<organism evidence="12 13">
    <name type="scientific">Isoptericola hypogeus</name>
    <dbReference type="NCBI Taxonomy" id="300179"/>
    <lineage>
        <taxon>Bacteria</taxon>
        <taxon>Bacillati</taxon>
        <taxon>Actinomycetota</taxon>
        <taxon>Actinomycetes</taxon>
        <taxon>Micrococcales</taxon>
        <taxon>Promicromonosporaceae</taxon>
        <taxon>Isoptericola</taxon>
    </lineage>
</organism>
<evidence type="ECO:0000313" key="12">
    <source>
        <dbReference type="EMBL" id="GAA1729807.1"/>
    </source>
</evidence>
<feature type="compositionally biased region" description="Low complexity" evidence="9">
    <location>
        <begin position="712"/>
        <end position="721"/>
    </location>
</feature>
<evidence type="ECO:0000259" key="11">
    <source>
        <dbReference type="Pfam" id="PF00912"/>
    </source>
</evidence>
<sequence length="802" mass="84632">MGMANQDPRRITRMMPATQLVALLLAFVLAAVAGGVLAAGLVIPVVAGANAAADTTVEVYDELPAELEPSPLSQQSRIYASNGKLLATFYAQNRIVVPLDEVSENMQNAVIAIEDERFWEHGGIDMRGMTRALANNLGSNATQGASTLTQQYVKNMLIEQSLQDGDDFGVIQAKEDSISRKLREAKMSIALEQKMGKEDILQGYLNVAQFGSKSIYGVETAARYYFDKHASELSIVEAATVAGITKSPSRFDPSVNPKDAKERRDLVLHSMWSQGYITSEEYDEAKAKTIKETLNVQPIEIGCHAADSAAFFCDYVIKDIVNNPAFGETREDRQQLLYRGGLEITTTLDPKKQKAAAESITNAVPADDSSGLEAAIASVEPGTGKILAMAQNVPYTPPQGDADEDTRTTLLNFNADPNHGASKGFQVGSNFKPIVLAEWLKEGHTLNETVSSVKVDRWPQNFNAPCVGLTSAEPWGPANSEGAVYGNLSVLKATYLSVNTAYAAMGYQLNLCDMRDTAWDMGFRPTNSGVQKKTVYDAKKSDIDVQAPMIVGTQESTPLFMAAMYATLASGGTYCEPVAITEVTGPGGKEYKVPGASCDEDALPENIANTIVSAMENVLTIGTAAGQGLDGGRPAAGKTGTTQYSWHTWFTGFTKQLSTSVWVGDVERNANHMGITVNGQYHEPLYGSDVAAPAWNDYMNIASEGMPFESFGAPDPALVGAAPPPVTTTPDSGDDGGDSGDGGDSDGGDGGDGGDGDSGGGDNGGGNGGGNGRGNGADAAESAWDSITSGDWDSLGNGGGDN</sequence>
<evidence type="ECO:0000256" key="7">
    <source>
        <dbReference type="ARBA" id="ARBA00034000"/>
    </source>
</evidence>
<evidence type="ECO:0000256" key="6">
    <source>
        <dbReference type="ARBA" id="ARBA00023268"/>
    </source>
</evidence>
<evidence type="ECO:0000256" key="5">
    <source>
        <dbReference type="ARBA" id="ARBA00022801"/>
    </source>
</evidence>
<evidence type="ECO:0000256" key="3">
    <source>
        <dbReference type="ARBA" id="ARBA00022676"/>
    </source>
</evidence>
<dbReference type="InterPro" id="IPR001264">
    <property type="entry name" value="Glyco_trans_51"/>
</dbReference>
<dbReference type="Pfam" id="PF00912">
    <property type="entry name" value="Transgly"/>
    <property type="match status" value="1"/>
</dbReference>
<dbReference type="SUPFAM" id="SSF53955">
    <property type="entry name" value="Lysozyme-like"/>
    <property type="match status" value="1"/>
</dbReference>
<dbReference type="Gene3D" id="3.40.710.10">
    <property type="entry name" value="DD-peptidase/beta-lactamase superfamily"/>
    <property type="match status" value="1"/>
</dbReference>
<dbReference type="Gene3D" id="1.10.3810.10">
    <property type="entry name" value="Biosynthetic peptidoglycan transglycosylase-like"/>
    <property type="match status" value="1"/>
</dbReference>
<keyword evidence="5" id="KW-0378">Hydrolase</keyword>
<accession>A0ABN2JK07</accession>
<evidence type="ECO:0000256" key="1">
    <source>
        <dbReference type="ARBA" id="ARBA00022645"/>
    </source>
</evidence>
<comment type="catalytic activity">
    <reaction evidence="8">
        <text>[GlcNAc-(1-&gt;4)-Mur2Ac(oyl-L-Ala-gamma-D-Glu-L-Lys-D-Ala-D-Ala)](n)-di-trans,octa-cis-undecaprenyl diphosphate + beta-D-GlcNAc-(1-&gt;4)-Mur2Ac(oyl-L-Ala-gamma-D-Glu-L-Lys-D-Ala-D-Ala)-di-trans,octa-cis-undecaprenyl diphosphate = [GlcNAc-(1-&gt;4)-Mur2Ac(oyl-L-Ala-gamma-D-Glu-L-Lys-D-Ala-D-Ala)](n+1)-di-trans,octa-cis-undecaprenyl diphosphate + di-trans,octa-cis-undecaprenyl diphosphate + H(+)</text>
        <dbReference type="Rhea" id="RHEA:23708"/>
        <dbReference type="Rhea" id="RHEA-COMP:9602"/>
        <dbReference type="Rhea" id="RHEA-COMP:9603"/>
        <dbReference type="ChEBI" id="CHEBI:15378"/>
        <dbReference type="ChEBI" id="CHEBI:58405"/>
        <dbReference type="ChEBI" id="CHEBI:60033"/>
        <dbReference type="ChEBI" id="CHEBI:78435"/>
        <dbReference type="EC" id="2.4.99.28"/>
    </reaction>
</comment>
<dbReference type="Proteomes" id="UP001501138">
    <property type="component" value="Unassembled WGS sequence"/>
</dbReference>
<dbReference type="EMBL" id="BAAAPM010000005">
    <property type="protein sequence ID" value="GAA1729807.1"/>
    <property type="molecule type" value="Genomic_DNA"/>
</dbReference>
<evidence type="ECO:0000256" key="4">
    <source>
        <dbReference type="ARBA" id="ARBA00022679"/>
    </source>
</evidence>
<dbReference type="PANTHER" id="PTHR32282">
    <property type="entry name" value="BINDING PROTEIN TRANSPEPTIDASE, PUTATIVE-RELATED"/>
    <property type="match status" value="1"/>
</dbReference>
<evidence type="ECO:0000256" key="9">
    <source>
        <dbReference type="SAM" id="MobiDB-lite"/>
    </source>
</evidence>
<dbReference type="InterPro" id="IPR001460">
    <property type="entry name" value="PCN-bd_Tpept"/>
</dbReference>
<feature type="domain" description="Glycosyl transferase family 51" evidence="11">
    <location>
        <begin position="83"/>
        <end position="271"/>
    </location>
</feature>
<proteinExistence type="predicted"/>
<evidence type="ECO:0000256" key="2">
    <source>
        <dbReference type="ARBA" id="ARBA00022670"/>
    </source>
</evidence>
<name>A0ABN2JK07_9MICO</name>
<feature type="domain" description="Penicillin-binding protein transpeptidase" evidence="10">
    <location>
        <begin position="379"/>
        <end position="671"/>
    </location>
</feature>
<keyword evidence="1" id="KW-0121">Carboxypeptidase</keyword>
<dbReference type="InterPro" id="IPR050396">
    <property type="entry name" value="Glycosyltr_51/Transpeptidase"/>
</dbReference>
<dbReference type="Pfam" id="PF00905">
    <property type="entry name" value="Transpeptidase"/>
    <property type="match status" value="1"/>
</dbReference>
<dbReference type="SUPFAM" id="SSF56601">
    <property type="entry name" value="beta-lactamase/transpeptidase-like"/>
    <property type="match status" value="1"/>
</dbReference>
<feature type="compositionally biased region" description="Gly residues" evidence="9">
    <location>
        <begin position="756"/>
        <end position="775"/>
    </location>
</feature>
<evidence type="ECO:0000313" key="13">
    <source>
        <dbReference type="Proteomes" id="UP001501138"/>
    </source>
</evidence>
<dbReference type="InterPro" id="IPR012338">
    <property type="entry name" value="Beta-lactam/transpept-like"/>
</dbReference>
<keyword evidence="4" id="KW-0808">Transferase</keyword>
<comment type="catalytic activity">
    <reaction evidence="7">
        <text>Preferential cleavage: (Ac)2-L-Lys-D-Ala-|-D-Ala. Also transpeptidation of peptidyl-alanyl moieties that are N-acyl substituents of D-alanine.</text>
        <dbReference type="EC" id="3.4.16.4"/>
    </reaction>
</comment>
<dbReference type="PANTHER" id="PTHR32282:SF33">
    <property type="entry name" value="PEPTIDOGLYCAN GLYCOSYLTRANSFERASE"/>
    <property type="match status" value="1"/>
</dbReference>
<keyword evidence="13" id="KW-1185">Reference proteome</keyword>
<reference evidence="12 13" key="1">
    <citation type="journal article" date="2019" name="Int. J. Syst. Evol. Microbiol.">
        <title>The Global Catalogue of Microorganisms (GCM) 10K type strain sequencing project: providing services to taxonomists for standard genome sequencing and annotation.</title>
        <authorList>
            <consortium name="The Broad Institute Genomics Platform"/>
            <consortium name="The Broad Institute Genome Sequencing Center for Infectious Disease"/>
            <person name="Wu L."/>
            <person name="Ma J."/>
        </authorList>
    </citation>
    <scope>NUCLEOTIDE SEQUENCE [LARGE SCALE GENOMIC DNA]</scope>
    <source>
        <strain evidence="12 13">JCM 15589</strain>
    </source>
</reference>
<protein>
    <submittedName>
        <fullName evidence="12">Transglycosylase domain-containing protein</fullName>
    </submittedName>
</protein>
<feature type="compositionally biased region" description="Acidic residues" evidence="9">
    <location>
        <begin position="732"/>
        <end position="755"/>
    </location>
</feature>
<feature type="region of interest" description="Disordered" evidence="9">
    <location>
        <begin position="712"/>
        <end position="802"/>
    </location>
</feature>
<evidence type="ECO:0000256" key="8">
    <source>
        <dbReference type="ARBA" id="ARBA00049902"/>
    </source>
</evidence>
<dbReference type="InterPro" id="IPR023346">
    <property type="entry name" value="Lysozyme-like_dom_sf"/>
</dbReference>
<keyword evidence="2" id="KW-0645">Protease</keyword>
<dbReference type="InterPro" id="IPR036950">
    <property type="entry name" value="PBP_transglycosylase"/>
</dbReference>
<keyword evidence="3" id="KW-0328">Glycosyltransferase</keyword>
<keyword evidence="6" id="KW-0511">Multifunctional enzyme</keyword>
<gene>
    <name evidence="12" type="ORF">GCM10009809_26710</name>
</gene>
<comment type="caution">
    <text evidence="12">The sequence shown here is derived from an EMBL/GenBank/DDBJ whole genome shotgun (WGS) entry which is preliminary data.</text>
</comment>
<evidence type="ECO:0000259" key="10">
    <source>
        <dbReference type="Pfam" id="PF00905"/>
    </source>
</evidence>